<evidence type="ECO:0008006" key="3">
    <source>
        <dbReference type="Google" id="ProtNLM"/>
    </source>
</evidence>
<keyword evidence="2" id="KW-1185">Reference proteome</keyword>
<accession>A0A074T0N7</accession>
<protein>
    <recommendedName>
        <fullName evidence="3">BTB domain-containing protein</fullName>
    </recommendedName>
</protein>
<dbReference type="HOGENOM" id="CLU_704280_0_0_1"/>
<organism evidence="1 2">
    <name type="scientific">Rhizoctonia solani 123E</name>
    <dbReference type="NCBI Taxonomy" id="1423351"/>
    <lineage>
        <taxon>Eukaryota</taxon>
        <taxon>Fungi</taxon>
        <taxon>Dikarya</taxon>
        <taxon>Basidiomycota</taxon>
        <taxon>Agaricomycotina</taxon>
        <taxon>Agaricomycetes</taxon>
        <taxon>Cantharellales</taxon>
        <taxon>Ceratobasidiaceae</taxon>
        <taxon>Rhizoctonia</taxon>
    </lineage>
</organism>
<dbReference type="EMBL" id="AZST01000003">
    <property type="protein sequence ID" value="KEP55607.1"/>
    <property type="molecule type" value="Genomic_DNA"/>
</dbReference>
<sequence>MAGGNTNNQNPPPRVIDVAGYTRDPKYYYLDGSGVFLVDKILFKIHATLIFGPRSVSPTGQTGEHSSMNIEDVMPMLSNSNDNNPIEIHGITAMQFRDYLLILLGRPYDKDYSKLISYHNYFITHSKDICVRYLDIATLARRFRMVELEQWTIDALRTSFTGPTTTLAKIASENWDCDTVLKLRAFTKATKIELPVLTFIQYLVSVSSKDEAIAASGDHADDIPCVGLYRNFKESDIEPVLFGCAFLNILSLGHRSPVWAGCLTRNDRAILYAAQAQLVNASEGLGLALGWLSAPRSATPGQLCDKCSTRLLEKWNRSFGQCSKDLGSGYPLKDVSLLAQLPTYRHIISSGWGSACKQNSRCVPTLLGSVDTHIQQVFTKATSHYKKVVEEL</sequence>
<proteinExistence type="predicted"/>
<gene>
    <name evidence="1" type="ORF">V565_002200</name>
</gene>
<dbReference type="Proteomes" id="UP000027456">
    <property type="component" value="Unassembled WGS sequence"/>
</dbReference>
<reference evidence="1 2" key="1">
    <citation type="submission" date="2013-12" db="EMBL/GenBank/DDBJ databases">
        <authorList>
            <person name="Cubeta M."/>
            <person name="Pakala S."/>
            <person name="Fedorova N."/>
            <person name="Thomas E."/>
            <person name="Dean R."/>
            <person name="Jabaji S."/>
            <person name="Neate S."/>
            <person name="Toda T."/>
            <person name="Tavantzis S."/>
            <person name="Vilgalys R."/>
            <person name="Bharathan N."/>
            <person name="Pakala S."/>
            <person name="Losada L.S."/>
            <person name="Zafar N."/>
            <person name="Nierman W."/>
        </authorList>
    </citation>
    <scope>NUCLEOTIDE SEQUENCE [LARGE SCALE GENOMIC DNA]</scope>
    <source>
        <strain evidence="1 2">123E</strain>
    </source>
</reference>
<name>A0A074T0N7_9AGAM</name>
<evidence type="ECO:0000313" key="2">
    <source>
        <dbReference type="Proteomes" id="UP000027456"/>
    </source>
</evidence>
<dbReference type="AlphaFoldDB" id="A0A074T0N7"/>
<comment type="caution">
    <text evidence="1">The sequence shown here is derived from an EMBL/GenBank/DDBJ whole genome shotgun (WGS) entry which is preliminary data.</text>
</comment>
<evidence type="ECO:0000313" key="1">
    <source>
        <dbReference type="EMBL" id="KEP55607.1"/>
    </source>
</evidence>
<dbReference type="OrthoDB" id="3238373at2759"/>